<evidence type="ECO:0000256" key="1">
    <source>
        <dbReference type="SAM" id="MobiDB-lite"/>
    </source>
</evidence>
<keyword evidence="2" id="KW-0812">Transmembrane</keyword>
<dbReference type="RefSeq" id="XP_066705754.1">
    <property type="nucleotide sequence ID" value="XM_066836861.1"/>
</dbReference>
<feature type="compositionally biased region" description="Basic and acidic residues" evidence="1">
    <location>
        <begin position="141"/>
        <end position="155"/>
    </location>
</feature>
<accession>A0ABR1QV33</accession>
<dbReference type="Proteomes" id="UP001391051">
    <property type="component" value="Unassembled WGS sequence"/>
</dbReference>
<keyword evidence="2" id="KW-1133">Transmembrane helix</keyword>
<sequence length="380" mass="41726">MPSLVRAFASLEARDGDTDYSPLSTGGIVGVAIAGALFVFVSLSIILVCFARRQERRRQLEEQAESRTTGSPSQDGLEDKTPFPRRLRKRSVISTEFDPETVQQWPRISLPVIPPVFSRRPSLNLIPFRDDVHSSPGPSQRSEKERGRELGELRRQSSWIDEDALHGPCMSKPRSKPSLLSLRRKLSFRQPLSNPGLLGSPTLPHAEHKASSAPIERGISQGLPARDKYSSSGTVLYGPRTASAPQTSLTGTQKPPAVMQQARNTDTIAYEAAEQLAGQSRLPDFQRPPRICTSATDLSAILQLTAARLEDGNNSPRRQTMFARSTARSTPQLVRFVYAYNNADDEAASPTRIQKSAPELMIVAELEAADTVPPRGRLPA</sequence>
<dbReference type="EMBL" id="JAQQWE010000001">
    <property type="protein sequence ID" value="KAK7966362.1"/>
    <property type="molecule type" value="Genomic_DNA"/>
</dbReference>
<gene>
    <name evidence="3" type="ORF">PG986_000639</name>
</gene>
<evidence type="ECO:0000313" key="4">
    <source>
        <dbReference type="Proteomes" id="UP001391051"/>
    </source>
</evidence>
<feature type="transmembrane region" description="Helical" evidence="2">
    <location>
        <begin position="28"/>
        <end position="50"/>
    </location>
</feature>
<feature type="region of interest" description="Disordered" evidence="1">
    <location>
        <begin position="192"/>
        <end position="259"/>
    </location>
</feature>
<keyword evidence="2" id="KW-0472">Membrane</keyword>
<feature type="region of interest" description="Disordered" evidence="1">
    <location>
        <begin position="61"/>
        <end position="85"/>
    </location>
</feature>
<feature type="region of interest" description="Disordered" evidence="1">
    <location>
        <begin position="127"/>
        <end position="155"/>
    </location>
</feature>
<organism evidence="3 4">
    <name type="scientific">Apiospora aurea</name>
    <dbReference type="NCBI Taxonomy" id="335848"/>
    <lineage>
        <taxon>Eukaryota</taxon>
        <taxon>Fungi</taxon>
        <taxon>Dikarya</taxon>
        <taxon>Ascomycota</taxon>
        <taxon>Pezizomycotina</taxon>
        <taxon>Sordariomycetes</taxon>
        <taxon>Xylariomycetidae</taxon>
        <taxon>Amphisphaeriales</taxon>
        <taxon>Apiosporaceae</taxon>
        <taxon>Apiospora</taxon>
    </lineage>
</organism>
<name>A0ABR1QV33_9PEZI</name>
<feature type="compositionally biased region" description="Polar residues" evidence="1">
    <location>
        <begin position="243"/>
        <end position="253"/>
    </location>
</feature>
<proteinExistence type="predicted"/>
<reference evidence="3 4" key="1">
    <citation type="submission" date="2023-01" db="EMBL/GenBank/DDBJ databases">
        <title>Analysis of 21 Apiospora genomes using comparative genomics revels a genus with tremendous synthesis potential of carbohydrate active enzymes and secondary metabolites.</title>
        <authorList>
            <person name="Sorensen T."/>
        </authorList>
    </citation>
    <scope>NUCLEOTIDE SEQUENCE [LARGE SCALE GENOMIC DNA]</scope>
    <source>
        <strain evidence="3 4">CBS 24483</strain>
    </source>
</reference>
<comment type="caution">
    <text evidence="3">The sequence shown here is derived from an EMBL/GenBank/DDBJ whole genome shotgun (WGS) entry which is preliminary data.</text>
</comment>
<dbReference type="GeneID" id="92069923"/>
<keyword evidence="4" id="KW-1185">Reference proteome</keyword>
<evidence type="ECO:0000313" key="3">
    <source>
        <dbReference type="EMBL" id="KAK7966362.1"/>
    </source>
</evidence>
<protein>
    <submittedName>
        <fullName evidence="3">Alpha-galactosidase</fullName>
    </submittedName>
</protein>
<evidence type="ECO:0000256" key="2">
    <source>
        <dbReference type="SAM" id="Phobius"/>
    </source>
</evidence>